<gene>
    <name evidence="8" type="ORF">AB5L97_14005</name>
</gene>
<evidence type="ECO:0000256" key="5">
    <source>
        <dbReference type="SAM" id="Phobius"/>
    </source>
</evidence>
<dbReference type="InterPro" id="IPR036890">
    <property type="entry name" value="HATPase_C_sf"/>
</dbReference>
<keyword evidence="2" id="KW-0418">Kinase</keyword>
<dbReference type="RefSeq" id="WP_369045095.1">
    <property type="nucleotide sequence ID" value="NZ_CP163302.1"/>
</dbReference>
<dbReference type="AlphaFoldDB" id="A0AB39L084"/>
<accession>A0AB39L084</accession>
<feature type="transmembrane region" description="Helical" evidence="5">
    <location>
        <begin position="38"/>
        <end position="61"/>
    </location>
</feature>
<feature type="domain" description="Phage shock protein PspC N-terminal" evidence="7">
    <location>
        <begin position="9"/>
        <end position="63"/>
    </location>
</feature>
<organism evidence="8">
    <name type="scientific">Sinomonas puerhi</name>
    <dbReference type="NCBI Taxonomy" id="3238584"/>
    <lineage>
        <taxon>Bacteria</taxon>
        <taxon>Bacillati</taxon>
        <taxon>Actinomycetota</taxon>
        <taxon>Actinomycetes</taxon>
        <taxon>Micrococcales</taxon>
        <taxon>Micrococcaceae</taxon>
        <taxon>Sinomonas</taxon>
    </lineage>
</organism>
<dbReference type="Gene3D" id="3.30.565.10">
    <property type="entry name" value="Histidine kinase-like ATPase, C-terminal domain"/>
    <property type="match status" value="1"/>
</dbReference>
<keyword evidence="5" id="KW-1133">Transmembrane helix</keyword>
<dbReference type="PANTHER" id="PTHR24421:SF61">
    <property type="entry name" value="OXYGEN SENSOR HISTIDINE KINASE NREB"/>
    <property type="match status" value="1"/>
</dbReference>
<evidence type="ECO:0000256" key="3">
    <source>
        <dbReference type="ARBA" id="ARBA00023012"/>
    </source>
</evidence>
<dbReference type="PANTHER" id="PTHR24421">
    <property type="entry name" value="NITRATE/NITRITE SENSOR PROTEIN NARX-RELATED"/>
    <property type="match status" value="1"/>
</dbReference>
<dbReference type="InterPro" id="IPR050482">
    <property type="entry name" value="Sensor_HK_TwoCompSys"/>
</dbReference>
<evidence type="ECO:0000313" key="8">
    <source>
        <dbReference type="EMBL" id="XDP44381.1"/>
    </source>
</evidence>
<feature type="region of interest" description="Disordered" evidence="4">
    <location>
        <begin position="315"/>
        <end position="342"/>
    </location>
</feature>
<dbReference type="Pfam" id="PF02518">
    <property type="entry name" value="HATPase_c"/>
    <property type="match status" value="1"/>
</dbReference>
<keyword evidence="3" id="KW-0902">Two-component regulatory system</keyword>
<feature type="compositionally biased region" description="Gly residues" evidence="4">
    <location>
        <begin position="319"/>
        <end position="336"/>
    </location>
</feature>
<evidence type="ECO:0000259" key="6">
    <source>
        <dbReference type="Pfam" id="PF02518"/>
    </source>
</evidence>
<reference evidence="8" key="1">
    <citation type="submission" date="2024-07" db="EMBL/GenBank/DDBJ databases">
        <authorList>
            <person name="fu j."/>
        </authorList>
    </citation>
    <scope>NUCLEOTIDE SEQUENCE</scope>
    <source>
        <strain evidence="8">P10A9</strain>
    </source>
</reference>
<evidence type="ECO:0000259" key="7">
    <source>
        <dbReference type="Pfam" id="PF04024"/>
    </source>
</evidence>
<protein>
    <submittedName>
        <fullName evidence="8">PspC domain-containing protein</fullName>
    </submittedName>
</protein>
<feature type="domain" description="Histidine kinase/HSP90-like ATPase" evidence="6">
    <location>
        <begin position="345"/>
        <end position="434"/>
    </location>
</feature>
<sequence length="437" mass="46383">MNTAIVRPPLVRGEDRVIAGVCSGLARHLGLRTDVVRWIMAAAALLGGAGIVLYGWLWIMVPTAAEAQRRQTRRPASPIAPAVSVPVHLQGGPRPRAHMPRYAREVLLGVVLLLGAVALGGPLIGIDVPLDTVVPVAAILGGVALAWMQLDEERREKLVRGAGGERWTGWLRLGAGIVLVVAGVTLAVSGSQWNVLGLALLASFAVLAGVALVLLPWGLKFWRELGAERAARVREEERAEIAAHLHDSVLQTLALIQRRAGSEADVTRLARAQERELREWLYRDSRSGHGTFADRIAELAGQVEDLHGVPIDVVTVGGTEPGDGSRAGGPEPGNGSEGARAAEAQDALLQASREAMLNAVRHGAGPVSVYAESGKDATEVFIKDRGTGFDPDAVPADRLGVRESIVGRMRRHGGEATIVSGPDGTEVRLRLPRTEES</sequence>
<feature type="transmembrane region" description="Helical" evidence="5">
    <location>
        <begin position="170"/>
        <end position="189"/>
    </location>
</feature>
<dbReference type="EMBL" id="CP163302">
    <property type="protein sequence ID" value="XDP44381.1"/>
    <property type="molecule type" value="Genomic_DNA"/>
</dbReference>
<keyword evidence="5" id="KW-0472">Membrane</keyword>
<dbReference type="InterPro" id="IPR007168">
    <property type="entry name" value="Phageshock_PspC_N"/>
</dbReference>
<name>A0AB39L084_9MICC</name>
<proteinExistence type="predicted"/>
<dbReference type="KEGG" id="spue:AB5L97_14005"/>
<keyword evidence="5" id="KW-0812">Transmembrane</keyword>
<dbReference type="GO" id="GO:0000160">
    <property type="term" value="P:phosphorelay signal transduction system"/>
    <property type="evidence" value="ECO:0007669"/>
    <property type="project" value="UniProtKB-KW"/>
</dbReference>
<keyword evidence="1" id="KW-0808">Transferase</keyword>
<feature type="transmembrane region" description="Helical" evidence="5">
    <location>
        <begin position="106"/>
        <end position="126"/>
    </location>
</feature>
<evidence type="ECO:0000256" key="2">
    <source>
        <dbReference type="ARBA" id="ARBA00022777"/>
    </source>
</evidence>
<dbReference type="GO" id="GO:0016301">
    <property type="term" value="F:kinase activity"/>
    <property type="evidence" value="ECO:0007669"/>
    <property type="project" value="UniProtKB-KW"/>
</dbReference>
<dbReference type="InterPro" id="IPR003594">
    <property type="entry name" value="HATPase_dom"/>
</dbReference>
<feature type="transmembrane region" description="Helical" evidence="5">
    <location>
        <begin position="195"/>
        <end position="219"/>
    </location>
</feature>
<dbReference type="Pfam" id="PF04024">
    <property type="entry name" value="PspC"/>
    <property type="match status" value="1"/>
</dbReference>
<dbReference type="SUPFAM" id="SSF55874">
    <property type="entry name" value="ATPase domain of HSP90 chaperone/DNA topoisomerase II/histidine kinase"/>
    <property type="match status" value="1"/>
</dbReference>
<evidence type="ECO:0000256" key="1">
    <source>
        <dbReference type="ARBA" id="ARBA00022679"/>
    </source>
</evidence>
<evidence type="ECO:0000256" key="4">
    <source>
        <dbReference type="SAM" id="MobiDB-lite"/>
    </source>
</evidence>